<dbReference type="InterPro" id="IPR043143">
    <property type="entry name" value="Mal/L-sulf/L-lact_DH-like_NADP"/>
</dbReference>
<evidence type="ECO:0000256" key="2">
    <source>
        <dbReference type="ARBA" id="ARBA00023002"/>
    </source>
</evidence>
<evidence type="ECO:0000313" key="3">
    <source>
        <dbReference type="EMBL" id="PSC03842.1"/>
    </source>
</evidence>
<dbReference type="InterPro" id="IPR036111">
    <property type="entry name" value="Mal/L-sulfo/L-lacto_DH-like_sf"/>
</dbReference>
<dbReference type="Proteomes" id="UP000239772">
    <property type="component" value="Unassembled WGS sequence"/>
</dbReference>
<dbReference type="SUPFAM" id="SSF89733">
    <property type="entry name" value="L-sulfolactate dehydrogenase-like"/>
    <property type="match status" value="1"/>
</dbReference>
<gene>
    <name evidence="3" type="ORF">SLNSH_17180</name>
</gene>
<organism evidence="3 4">
    <name type="scientific">Alsobacter soli</name>
    <dbReference type="NCBI Taxonomy" id="2109933"/>
    <lineage>
        <taxon>Bacteria</taxon>
        <taxon>Pseudomonadati</taxon>
        <taxon>Pseudomonadota</taxon>
        <taxon>Alphaproteobacteria</taxon>
        <taxon>Hyphomicrobiales</taxon>
        <taxon>Alsobacteraceae</taxon>
        <taxon>Alsobacter</taxon>
    </lineage>
</organism>
<reference evidence="4" key="1">
    <citation type="submission" date="2018-03" db="EMBL/GenBank/DDBJ databases">
        <authorList>
            <person name="Sun L."/>
            <person name="Liu H."/>
            <person name="Chen W."/>
            <person name="Huang K."/>
            <person name="Liu W."/>
            <person name="Gao X."/>
        </authorList>
    </citation>
    <scope>NUCLEOTIDE SEQUENCE [LARGE SCALE GENOMIC DNA]</scope>
    <source>
        <strain evidence="4">SH9</strain>
    </source>
</reference>
<dbReference type="PANTHER" id="PTHR11091">
    <property type="entry name" value="OXIDOREDUCTASE-RELATED"/>
    <property type="match status" value="1"/>
</dbReference>
<dbReference type="AlphaFoldDB" id="A0A2T1HQE1"/>
<evidence type="ECO:0000313" key="4">
    <source>
        <dbReference type="Proteomes" id="UP000239772"/>
    </source>
</evidence>
<accession>A0A2T1HQE1</accession>
<dbReference type="EMBL" id="PVZS01000020">
    <property type="protein sequence ID" value="PSC03842.1"/>
    <property type="molecule type" value="Genomic_DNA"/>
</dbReference>
<protein>
    <recommendedName>
        <fullName evidence="5">Malate dehydrogenase</fullName>
    </recommendedName>
</protein>
<proteinExistence type="inferred from homology"/>
<dbReference type="InterPro" id="IPR003767">
    <property type="entry name" value="Malate/L-lactate_DH-like"/>
</dbReference>
<dbReference type="GO" id="GO:0016491">
    <property type="term" value="F:oxidoreductase activity"/>
    <property type="evidence" value="ECO:0007669"/>
    <property type="project" value="UniProtKB-KW"/>
</dbReference>
<keyword evidence="4" id="KW-1185">Reference proteome</keyword>
<dbReference type="Pfam" id="PF02615">
    <property type="entry name" value="Ldh_2"/>
    <property type="match status" value="1"/>
</dbReference>
<dbReference type="PANTHER" id="PTHR11091:SF0">
    <property type="entry name" value="MALATE DEHYDROGENASE"/>
    <property type="match status" value="1"/>
</dbReference>
<name>A0A2T1HQE1_9HYPH</name>
<sequence length="217" mass="22434">MTSNGAPNMPVWGGLTRMTGPLPLTVGAPAAGREPFLLDVAMGVMARGKILYAAEKGLELPAGVGVDGDGKPTVDPRKIIDGGWILPIGGYKGFGITMALEILAGVLTGGALGAEIRELYGAPGQGQGLGHFALVLDPGAFMPREAFEERMAAYLGMIKASERAPGVEEIIVAGEPEQRRHAERLKTGIPIEGKVLASIRALAAELGTDDLLGEIAA</sequence>
<evidence type="ECO:0008006" key="5">
    <source>
        <dbReference type="Google" id="ProtNLM"/>
    </source>
</evidence>
<dbReference type="Gene3D" id="3.30.1370.60">
    <property type="entry name" value="Hypothetical oxidoreductase yiak, domain 2"/>
    <property type="match status" value="1"/>
</dbReference>
<evidence type="ECO:0000256" key="1">
    <source>
        <dbReference type="ARBA" id="ARBA00006056"/>
    </source>
</evidence>
<keyword evidence="2" id="KW-0560">Oxidoreductase</keyword>
<comment type="caution">
    <text evidence="3">The sequence shown here is derived from an EMBL/GenBank/DDBJ whole genome shotgun (WGS) entry which is preliminary data.</text>
</comment>
<comment type="similarity">
    <text evidence="1">Belongs to the LDH2/MDH2 oxidoreductase family.</text>
</comment>